<dbReference type="PANTHER" id="PTHR46103:SF1">
    <property type="entry name" value="RRNA METHYLTRANSFERASE 1, MITOCHONDRIAL"/>
    <property type="match status" value="1"/>
</dbReference>
<protein>
    <recommendedName>
        <fullName evidence="9">rRNA methyltransferase 1, mitochondrial</fullName>
    </recommendedName>
</protein>
<dbReference type="Gene3D" id="3.40.1280.10">
    <property type="match status" value="1"/>
</dbReference>
<evidence type="ECO:0000313" key="13">
    <source>
        <dbReference type="Proteomes" id="UP000006853"/>
    </source>
</evidence>
<comment type="similarity">
    <text evidence="2">Belongs to the class IV-like SAM-binding methyltransferase superfamily. RNA methyltransferase TrmH family.</text>
</comment>
<keyword evidence="4 12" id="KW-0489">Methyltransferase</keyword>
<dbReference type="InterPro" id="IPR004441">
    <property type="entry name" value="rRNA_MeTrfase_TrmH"/>
</dbReference>
<evidence type="ECO:0000256" key="2">
    <source>
        <dbReference type="ARBA" id="ARBA00007228"/>
    </source>
</evidence>
<evidence type="ECO:0000259" key="11">
    <source>
        <dbReference type="SMART" id="SM00967"/>
    </source>
</evidence>
<dbReference type="Gene3D" id="3.30.1330.30">
    <property type="match status" value="1"/>
</dbReference>
<comment type="subcellular location">
    <subcellularLocation>
        <location evidence="1">Mitochondrion</location>
    </subcellularLocation>
</comment>
<dbReference type="InterPro" id="IPR029064">
    <property type="entry name" value="Ribosomal_eL30-like_sf"/>
</dbReference>
<evidence type="ECO:0000256" key="5">
    <source>
        <dbReference type="ARBA" id="ARBA00022679"/>
    </source>
</evidence>
<keyword evidence="13" id="KW-1185">Reference proteome</keyword>
<dbReference type="InterPro" id="IPR047182">
    <property type="entry name" value="MRM1"/>
</dbReference>
<dbReference type="InterPro" id="IPR029026">
    <property type="entry name" value="tRNA_m1G_MTases_N"/>
</dbReference>
<dbReference type="Proteomes" id="UP000006853">
    <property type="component" value="Chromosome 3"/>
</dbReference>
<dbReference type="InterPro" id="IPR001537">
    <property type="entry name" value="SpoU_MeTrfase"/>
</dbReference>
<dbReference type="SUPFAM" id="SSF75217">
    <property type="entry name" value="alpha/beta knot"/>
    <property type="match status" value="1"/>
</dbReference>
<dbReference type="PANTHER" id="PTHR46103">
    <property type="entry name" value="RRNA METHYLTRANSFERASE 1, MITOCHONDRIAL"/>
    <property type="match status" value="1"/>
</dbReference>
<reference evidence="12 13" key="1">
    <citation type="journal article" date="2011" name="J. Biotechnol.">
        <title>High-quality genome sequence of Pichia pastoris CBS7435.</title>
        <authorList>
            <person name="Kuberl A."/>
            <person name="Schneider J."/>
            <person name="Thallinger G.G."/>
            <person name="Anderl I."/>
            <person name="Wibberg D."/>
            <person name="Hajek T."/>
            <person name="Jaenicke S."/>
            <person name="Brinkrolf K."/>
            <person name="Goesmann A."/>
            <person name="Szczepanowski R."/>
            <person name="Puhler A."/>
            <person name="Schwab H."/>
            <person name="Glieder A."/>
            <person name="Pichler H."/>
        </authorList>
    </citation>
    <scope>NUCLEOTIDE SEQUENCE [LARGE SCALE GENOMIC DNA]</scope>
    <source>
        <strain evidence="13">ATCC 76273 / CBS 7435 / CECT 11047 / NRRL Y-11430 / Wegner 21-1</strain>
    </source>
</reference>
<evidence type="ECO:0000256" key="4">
    <source>
        <dbReference type="ARBA" id="ARBA00022603"/>
    </source>
</evidence>
<dbReference type="GO" id="GO:0016435">
    <property type="term" value="F:rRNA (guanine) methyltransferase activity"/>
    <property type="evidence" value="ECO:0007669"/>
    <property type="project" value="TreeGrafter"/>
</dbReference>
<evidence type="ECO:0000256" key="7">
    <source>
        <dbReference type="ARBA" id="ARBA00022946"/>
    </source>
</evidence>
<dbReference type="GO" id="GO:0003723">
    <property type="term" value="F:RNA binding"/>
    <property type="evidence" value="ECO:0007669"/>
    <property type="project" value="InterPro"/>
</dbReference>
<dbReference type="InterPro" id="IPR029028">
    <property type="entry name" value="Alpha/beta_knot_MTases"/>
</dbReference>
<feature type="domain" description="RNA 2-O ribose methyltransferase substrate binding" evidence="11">
    <location>
        <begin position="122"/>
        <end position="198"/>
    </location>
</feature>
<keyword evidence="5 12" id="KW-0808">Transferase</keyword>
<keyword evidence="7" id="KW-0809">Transit peptide</keyword>
<dbReference type="SMART" id="SM00967">
    <property type="entry name" value="SpoU_sub_bind"/>
    <property type="match status" value="1"/>
</dbReference>
<keyword evidence="6" id="KW-0949">S-adenosyl-L-methionine</keyword>
<organism evidence="12 13">
    <name type="scientific">Komagataella phaffii (strain ATCC 76273 / CBS 7435 / CECT 11047 / NRRL Y-11430 / Wegner 21-1)</name>
    <name type="common">Yeast</name>
    <name type="synonym">Pichia pastoris</name>
    <dbReference type="NCBI Taxonomy" id="981350"/>
    <lineage>
        <taxon>Eukaryota</taxon>
        <taxon>Fungi</taxon>
        <taxon>Dikarya</taxon>
        <taxon>Ascomycota</taxon>
        <taxon>Saccharomycotina</taxon>
        <taxon>Pichiomycetes</taxon>
        <taxon>Pichiales</taxon>
        <taxon>Pichiaceae</taxon>
        <taxon>Komagataella</taxon>
    </lineage>
</organism>
<dbReference type="NCBIfam" id="TIGR00186">
    <property type="entry name" value="rRNA_methyl_3"/>
    <property type="match status" value="1"/>
</dbReference>
<dbReference type="GO" id="GO:0005739">
    <property type="term" value="C:mitochondrion"/>
    <property type="evidence" value="ECO:0007669"/>
    <property type="project" value="UniProtKB-SubCell"/>
</dbReference>
<dbReference type="Pfam" id="PF08032">
    <property type="entry name" value="SpoU_sub_bind"/>
    <property type="match status" value="1"/>
</dbReference>
<evidence type="ECO:0000256" key="10">
    <source>
        <dbReference type="SAM" id="MobiDB-lite"/>
    </source>
</evidence>
<keyword evidence="3" id="KW-0698">rRNA processing</keyword>
<feature type="region of interest" description="Disordered" evidence="10">
    <location>
        <begin position="81"/>
        <end position="118"/>
    </location>
</feature>
<feature type="compositionally biased region" description="Polar residues" evidence="10">
    <location>
        <begin position="93"/>
        <end position="105"/>
    </location>
</feature>
<evidence type="ECO:0000256" key="6">
    <source>
        <dbReference type="ARBA" id="ARBA00022691"/>
    </source>
</evidence>
<sequence>MNRLEILRLNGVRRFSWSASTLIRAPFKNFDNERIVSGGKSISFNRNMPNNTRMKAWEKDGEDKDTWFKRKYAHVHAKQKQVRLDKEAARTQKFPSRNSDLSPDSKQIRRNRPPKENPLEERIFGAQAVLAALKANNREFLSTLYVHNPKEKHEEITELCKERGVDIKLVDSKNDLNLLCNNNVHNGYVLKAAKFQTRELAALSTVTSKGVFSLTLQDYGVRSEEQFEVQRLNGSFPLGVYIDGVSDPHNLGAIIRSSYYLGADFVAIAEKNCAPLNSVASKSSAGCMEFLPIFNVVKPLQFLEAANENGWATVSAVSSVPKKNANRELLSEELSSTLSEQPCLLIVGSEGDGIRKSLLDRSSHLVSLKSQRKNLDSSVDSLNVSVATAVLLRDFTM</sequence>
<dbReference type="CDD" id="cd18105">
    <property type="entry name" value="SpoU-like_MRM1"/>
    <property type="match status" value="1"/>
</dbReference>
<evidence type="ECO:0000313" key="12">
    <source>
        <dbReference type="EMBL" id="SCV12195.1"/>
    </source>
</evidence>
<dbReference type="InterPro" id="IPR013123">
    <property type="entry name" value="SpoU_subst-bd"/>
</dbReference>
<dbReference type="Pfam" id="PF00588">
    <property type="entry name" value="SpoU_methylase"/>
    <property type="match status" value="1"/>
</dbReference>
<proteinExistence type="inferred from homology"/>
<accession>A0A1G4KQB9</accession>
<keyword evidence="8" id="KW-0496">Mitochondrion</keyword>
<gene>
    <name evidence="12" type="primary">MRM1</name>
    <name evidence="12" type="ordered locus">PP7435_Chr3-0402</name>
</gene>
<evidence type="ECO:0000256" key="8">
    <source>
        <dbReference type="ARBA" id="ARBA00023128"/>
    </source>
</evidence>
<evidence type="ECO:0000256" key="9">
    <source>
        <dbReference type="ARBA" id="ARBA00034881"/>
    </source>
</evidence>
<dbReference type="SUPFAM" id="SSF55315">
    <property type="entry name" value="L30e-like"/>
    <property type="match status" value="1"/>
</dbReference>
<evidence type="ECO:0000256" key="1">
    <source>
        <dbReference type="ARBA" id="ARBA00004173"/>
    </source>
</evidence>
<evidence type="ECO:0000256" key="3">
    <source>
        <dbReference type="ARBA" id="ARBA00022552"/>
    </source>
</evidence>
<dbReference type="InterPro" id="IPR047261">
    <property type="entry name" value="MRM1_MeTrfase_dom"/>
</dbReference>
<dbReference type="EMBL" id="FR839630">
    <property type="protein sequence ID" value="SCV12195.1"/>
    <property type="molecule type" value="Genomic_DNA"/>
</dbReference>
<reference evidence="12 13" key="2">
    <citation type="journal article" date="2016" name="FEMS Yeast Res.">
        <title>Curation of the genome annotation of Pichia pastoris (Komagataella phaffii) CBS7435 from gene level to protein function.</title>
        <authorList>
            <person name="Valli M."/>
            <person name="Tatto N.E."/>
            <person name="Peymann A."/>
            <person name="Gruber C."/>
            <person name="Landes N."/>
            <person name="Ekker H."/>
            <person name="Thallinger G.G."/>
            <person name="Mattanovich D."/>
            <person name="Gasser B."/>
            <person name="Graf A.B."/>
        </authorList>
    </citation>
    <scope>GENOME REANNOTATION</scope>
    <source>
        <strain evidence="12 13">ATCC 76273 / CBS 7435 / CECT 11047 / NRRL Y-11430 / Wegner 21-1</strain>
    </source>
</reference>
<name>A0A1G4KQB9_KOMPC</name>
<dbReference type="AlphaFoldDB" id="A0A1G4KQB9"/>